<evidence type="ECO:0000256" key="7">
    <source>
        <dbReference type="ARBA" id="ARBA00023033"/>
    </source>
</evidence>
<dbReference type="Proteomes" id="UP001497516">
    <property type="component" value="Chromosome 6"/>
</dbReference>
<dbReference type="PANTHER" id="PTHR47955">
    <property type="entry name" value="CYTOCHROME P450 FAMILY 71 PROTEIN"/>
    <property type="match status" value="1"/>
</dbReference>
<evidence type="ECO:0000256" key="9">
    <source>
        <dbReference type="RuleBase" id="RU000461"/>
    </source>
</evidence>
<evidence type="ECO:0000256" key="4">
    <source>
        <dbReference type="ARBA" id="ARBA00022723"/>
    </source>
</evidence>
<protein>
    <recommendedName>
        <fullName evidence="13">Cytochrome P450</fullName>
    </recommendedName>
</protein>
<dbReference type="FunFam" id="1.10.630.10:FF:000043">
    <property type="entry name" value="Cytochrome P450 99A2"/>
    <property type="match status" value="1"/>
</dbReference>
<dbReference type="PANTHER" id="PTHR47955:SF8">
    <property type="entry name" value="CYTOCHROME P450 71D11-LIKE"/>
    <property type="match status" value="1"/>
</dbReference>
<keyword evidence="12" id="KW-1185">Reference proteome</keyword>
<dbReference type="InterPro" id="IPR001128">
    <property type="entry name" value="Cyt_P450"/>
</dbReference>
<evidence type="ECO:0000256" key="2">
    <source>
        <dbReference type="ARBA" id="ARBA00010617"/>
    </source>
</evidence>
<keyword evidence="7 9" id="KW-0503">Monooxygenase</keyword>
<dbReference type="EMBL" id="OZ034819">
    <property type="protein sequence ID" value="CAL1392748.1"/>
    <property type="molecule type" value="Genomic_DNA"/>
</dbReference>
<evidence type="ECO:0000313" key="12">
    <source>
        <dbReference type="Proteomes" id="UP001497516"/>
    </source>
</evidence>
<dbReference type="GO" id="GO:0016705">
    <property type="term" value="F:oxidoreductase activity, acting on paired donors, with incorporation or reduction of molecular oxygen"/>
    <property type="evidence" value="ECO:0007669"/>
    <property type="project" value="InterPro"/>
</dbReference>
<dbReference type="InterPro" id="IPR002401">
    <property type="entry name" value="Cyt_P450_E_grp-I"/>
</dbReference>
<dbReference type="GO" id="GO:0004497">
    <property type="term" value="F:monooxygenase activity"/>
    <property type="evidence" value="ECO:0007669"/>
    <property type="project" value="UniProtKB-KW"/>
</dbReference>
<evidence type="ECO:0000256" key="1">
    <source>
        <dbReference type="ARBA" id="ARBA00001971"/>
    </source>
</evidence>
<keyword evidence="6 8" id="KW-0408">Iron</keyword>
<comment type="cofactor">
    <cofactor evidence="1 8">
        <name>heme</name>
        <dbReference type="ChEBI" id="CHEBI:30413"/>
    </cofactor>
</comment>
<dbReference type="Pfam" id="PF00067">
    <property type="entry name" value="p450"/>
    <property type="match status" value="1"/>
</dbReference>
<keyword evidence="4 8" id="KW-0479">Metal-binding</keyword>
<feature type="binding site" description="axial binding residue" evidence="8">
    <location>
        <position position="467"/>
    </location>
    <ligand>
        <name>heme</name>
        <dbReference type="ChEBI" id="CHEBI:30413"/>
    </ligand>
    <ligandPart>
        <name>Fe</name>
        <dbReference type="ChEBI" id="CHEBI:18248"/>
    </ligandPart>
</feature>
<dbReference type="GO" id="GO:0005506">
    <property type="term" value="F:iron ion binding"/>
    <property type="evidence" value="ECO:0007669"/>
    <property type="project" value="InterPro"/>
</dbReference>
<dbReference type="GO" id="GO:0020037">
    <property type="term" value="F:heme binding"/>
    <property type="evidence" value="ECO:0007669"/>
    <property type="project" value="InterPro"/>
</dbReference>
<keyword evidence="5 9" id="KW-0560">Oxidoreductase</keyword>
<dbReference type="AlphaFoldDB" id="A0AAV2F3B9"/>
<dbReference type="InterPro" id="IPR017972">
    <property type="entry name" value="Cyt_P450_CS"/>
</dbReference>
<dbReference type="SUPFAM" id="SSF48264">
    <property type="entry name" value="Cytochrome P450"/>
    <property type="match status" value="1"/>
</dbReference>
<dbReference type="PROSITE" id="PS00086">
    <property type="entry name" value="CYTOCHROME_P450"/>
    <property type="match status" value="1"/>
</dbReference>
<feature type="transmembrane region" description="Helical" evidence="10">
    <location>
        <begin position="17"/>
        <end position="35"/>
    </location>
</feature>
<gene>
    <name evidence="11" type="ORF">LTRI10_LOCUS33369</name>
</gene>
<organism evidence="11 12">
    <name type="scientific">Linum trigynum</name>
    <dbReference type="NCBI Taxonomy" id="586398"/>
    <lineage>
        <taxon>Eukaryota</taxon>
        <taxon>Viridiplantae</taxon>
        <taxon>Streptophyta</taxon>
        <taxon>Embryophyta</taxon>
        <taxon>Tracheophyta</taxon>
        <taxon>Spermatophyta</taxon>
        <taxon>Magnoliopsida</taxon>
        <taxon>eudicotyledons</taxon>
        <taxon>Gunneridae</taxon>
        <taxon>Pentapetalae</taxon>
        <taxon>rosids</taxon>
        <taxon>fabids</taxon>
        <taxon>Malpighiales</taxon>
        <taxon>Linaceae</taxon>
        <taxon>Linum</taxon>
    </lineage>
</organism>
<dbReference type="PRINTS" id="PR00463">
    <property type="entry name" value="EP450I"/>
</dbReference>
<keyword evidence="3 8" id="KW-0349">Heme</keyword>
<dbReference type="InterPro" id="IPR036396">
    <property type="entry name" value="Cyt_P450_sf"/>
</dbReference>
<evidence type="ECO:0000313" key="11">
    <source>
        <dbReference type="EMBL" id="CAL1392748.1"/>
    </source>
</evidence>
<keyword evidence="10" id="KW-0472">Membrane</keyword>
<evidence type="ECO:0000256" key="5">
    <source>
        <dbReference type="ARBA" id="ARBA00023002"/>
    </source>
</evidence>
<dbReference type="CDD" id="cd11072">
    <property type="entry name" value="CYP71-like"/>
    <property type="match status" value="1"/>
</dbReference>
<accession>A0AAV2F3B9</accession>
<keyword evidence="10" id="KW-1133">Transmembrane helix</keyword>
<sequence>MDLHREVPAANDSSQPILLLAFLLFLPLTFLIITVRRRSTTNEDGVVASKLSRRRLPPGPWKLPIIGNIHQLALHPLPHVRLRDLALKHGPLMHLQLGESSAIVVSSPEIAKEALTTHGATFSNRPLLASARFFTYDFTSLSFTPHGEYWRQLRKIFNLELLSSSRVLSFRSIRKEEAAQAVAGLARAAAARATVNLKVFVYEWTSFVTARTAFGGKTSEDQTGFLTIADEILREAAGFSLADLFPSRRWLHRICGKEATLVDIRRRLDTVLGNIIAEHRSKRVSDDDSGNDVEDFIDVLLKLQEDGQLDFPFGDDSVKAVIMDVFVGGTDTSSTTVQWAMSELLRNAKTLRKAQSEVRQVFGSTGTVEEARLGELKYLKMVLKESLRLRPTAPLLLPRQNSEGCEIDGYHVPANTRVLINVWAMGRDPKYWVRPDEFDPERFVDSSLDYKGANYEFIPFGAGRRMCPGMAFGMANVELQLASLLYHFNWEMPEENGGSFEDLDMSENFGVSVKRKRDLCLIPVPYSPSLAANINYP</sequence>
<name>A0AAV2F3B9_9ROSI</name>
<keyword evidence="10" id="KW-0812">Transmembrane</keyword>
<evidence type="ECO:0000256" key="10">
    <source>
        <dbReference type="SAM" id="Phobius"/>
    </source>
</evidence>
<proteinExistence type="inferred from homology"/>
<evidence type="ECO:0000256" key="3">
    <source>
        <dbReference type="ARBA" id="ARBA00022617"/>
    </source>
</evidence>
<dbReference type="Gene3D" id="1.10.630.10">
    <property type="entry name" value="Cytochrome P450"/>
    <property type="match status" value="1"/>
</dbReference>
<reference evidence="11 12" key="1">
    <citation type="submission" date="2024-04" db="EMBL/GenBank/DDBJ databases">
        <authorList>
            <person name="Fracassetti M."/>
        </authorList>
    </citation>
    <scope>NUCLEOTIDE SEQUENCE [LARGE SCALE GENOMIC DNA]</scope>
</reference>
<evidence type="ECO:0000256" key="6">
    <source>
        <dbReference type="ARBA" id="ARBA00023004"/>
    </source>
</evidence>
<dbReference type="PRINTS" id="PR00385">
    <property type="entry name" value="P450"/>
</dbReference>
<evidence type="ECO:0008006" key="13">
    <source>
        <dbReference type="Google" id="ProtNLM"/>
    </source>
</evidence>
<comment type="similarity">
    <text evidence="2 9">Belongs to the cytochrome P450 family.</text>
</comment>
<evidence type="ECO:0000256" key="8">
    <source>
        <dbReference type="PIRSR" id="PIRSR602401-1"/>
    </source>
</evidence>